<protein>
    <recommendedName>
        <fullName evidence="3">histidine kinase</fullName>
        <ecNumber evidence="3">2.7.13.3</ecNumber>
    </recommendedName>
</protein>
<dbReference type="Proteomes" id="UP000632659">
    <property type="component" value="Unassembled WGS sequence"/>
</dbReference>
<keyword evidence="7 14" id="KW-0812">Transmembrane</keyword>
<evidence type="ECO:0000256" key="3">
    <source>
        <dbReference type="ARBA" id="ARBA00012438"/>
    </source>
</evidence>
<evidence type="ECO:0000256" key="10">
    <source>
        <dbReference type="ARBA" id="ARBA00022840"/>
    </source>
</evidence>
<dbReference type="SUPFAM" id="SSF158472">
    <property type="entry name" value="HAMP domain-like"/>
    <property type="match status" value="1"/>
</dbReference>
<organism evidence="17 18">
    <name type="scientific">Massiliimalia timonensis</name>
    <dbReference type="NCBI Taxonomy" id="1987501"/>
    <lineage>
        <taxon>Bacteria</taxon>
        <taxon>Bacillati</taxon>
        <taxon>Bacillota</taxon>
        <taxon>Clostridia</taxon>
        <taxon>Eubacteriales</taxon>
        <taxon>Oscillospiraceae</taxon>
        <taxon>Massiliimalia</taxon>
    </lineage>
</organism>
<evidence type="ECO:0000256" key="5">
    <source>
        <dbReference type="ARBA" id="ARBA00022553"/>
    </source>
</evidence>
<dbReference type="PRINTS" id="PR00344">
    <property type="entry name" value="BCTRLSENSOR"/>
</dbReference>
<keyword evidence="11 14" id="KW-1133">Transmembrane helix</keyword>
<dbReference type="InterPro" id="IPR036097">
    <property type="entry name" value="HisK_dim/P_sf"/>
</dbReference>
<keyword evidence="10" id="KW-0067">ATP-binding</keyword>
<comment type="subcellular location">
    <subcellularLocation>
        <location evidence="2">Cell membrane</location>
        <topology evidence="2">Multi-pass membrane protein</topology>
    </subcellularLocation>
</comment>
<evidence type="ECO:0000256" key="2">
    <source>
        <dbReference type="ARBA" id="ARBA00004651"/>
    </source>
</evidence>
<name>A0A8J6TTF3_9FIRM</name>
<dbReference type="GO" id="GO:0005886">
    <property type="term" value="C:plasma membrane"/>
    <property type="evidence" value="ECO:0007669"/>
    <property type="project" value="UniProtKB-SubCell"/>
</dbReference>
<feature type="domain" description="Histidine kinase" evidence="15">
    <location>
        <begin position="257"/>
        <end position="473"/>
    </location>
</feature>
<dbReference type="InterPro" id="IPR004358">
    <property type="entry name" value="Sig_transdc_His_kin-like_C"/>
</dbReference>
<dbReference type="SMART" id="SM00304">
    <property type="entry name" value="HAMP"/>
    <property type="match status" value="1"/>
</dbReference>
<dbReference type="FunFam" id="3.30.565.10:FF:000006">
    <property type="entry name" value="Sensor histidine kinase WalK"/>
    <property type="match status" value="1"/>
</dbReference>
<dbReference type="CDD" id="cd00075">
    <property type="entry name" value="HATPase"/>
    <property type="match status" value="1"/>
</dbReference>
<keyword evidence="4" id="KW-1003">Cell membrane</keyword>
<keyword evidence="9 17" id="KW-0418">Kinase</keyword>
<gene>
    <name evidence="17" type="ORF">H8702_01335</name>
</gene>
<keyword evidence="5" id="KW-0597">Phosphoprotein</keyword>
<evidence type="ECO:0000256" key="4">
    <source>
        <dbReference type="ARBA" id="ARBA00022475"/>
    </source>
</evidence>
<evidence type="ECO:0000313" key="17">
    <source>
        <dbReference type="EMBL" id="MBC8609763.1"/>
    </source>
</evidence>
<evidence type="ECO:0000259" key="16">
    <source>
        <dbReference type="PROSITE" id="PS50885"/>
    </source>
</evidence>
<feature type="transmembrane region" description="Helical" evidence="14">
    <location>
        <begin position="173"/>
        <end position="196"/>
    </location>
</feature>
<dbReference type="Pfam" id="PF00512">
    <property type="entry name" value="HisKA"/>
    <property type="match status" value="1"/>
</dbReference>
<keyword evidence="18" id="KW-1185">Reference proteome</keyword>
<sequence length="484" mass="54154">MQKSIFMKYFSVCASLILVSIGILGTAFMLFASQYFKEDKYDMLQSNLEKAVAVVEENINSDHAIVINQPKSYFDILADAVDAEVFLVGTDGRTVYCTEAYPCRHTTYQLSASIMSSMQEDGIYKEMGTLGGIYSSHNVTVGAPVYSQDGQCLGYVLTSTDSTESMQKFLIDVFQMFAVSALFVLLLVCVIIYFVTHSMVRPLKEMSKAAQQFGNGDFSTRLTVESYDEVGQLAMALNNMAQSLSTLETMRRSFISNVSHELKTPMTTIGGFIDGILDGTIPPEKQKQYLRTVSDEVKRLSRIVRSMLNLSQIEAGEMKLNNHPFEMVDTICQTLFSLERQIEDKGLEIRGLDHDKVYVDADEDLIHQVIYNLTENAIKFANEGGYIEFEFFKEGNRAVIGVKNSGEGLSKEEIPRVFDRFYKTDRSRGLDKSGVGLGLYIVRSIVTLHGGDIIVKSVQGEYCEFLFSLPSAKGKSQNKFKKNS</sequence>
<dbReference type="SMART" id="SM00388">
    <property type="entry name" value="HisKA"/>
    <property type="match status" value="1"/>
</dbReference>
<dbReference type="InterPro" id="IPR050398">
    <property type="entry name" value="HssS/ArlS-like"/>
</dbReference>
<evidence type="ECO:0000256" key="9">
    <source>
        <dbReference type="ARBA" id="ARBA00022777"/>
    </source>
</evidence>
<evidence type="ECO:0000256" key="8">
    <source>
        <dbReference type="ARBA" id="ARBA00022741"/>
    </source>
</evidence>
<dbReference type="Pfam" id="PF00672">
    <property type="entry name" value="HAMP"/>
    <property type="match status" value="1"/>
</dbReference>
<feature type="domain" description="HAMP" evidence="16">
    <location>
        <begin position="197"/>
        <end position="249"/>
    </location>
</feature>
<evidence type="ECO:0000256" key="12">
    <source>
        <dbReference type="ARBA" id="ARBA00023012"/>
    </source>
</evidence>
<dbReference type="CDD" id="cd06225">
    <property type="entry name" value="HAMP"/>
    <property type="match status" value="1"/>
</dbReference>
<evidence type="ECO:0000313" key="18">
    <source>
        <dbReference type="Proteomes" id="UP000632659"/>
    </source>
</evidence>
<dbReference type="OrthoDB" id="9813151at2"/>
<dbReference type="InterPro" id="IPR036890">
    <property type="entry name" value="HATPase_C_sf"/>
</dbReference>
<dbReference type="InterPro" id="IPR003594">
    <property type="entry name" value="HATPase_dom"/>
</dbReference>
<evidence type="ECO:0000256" key="1">
    <source>
        <dbReference type="ARBA" id="ARBA00000085"/>
    </source>
</evidence>
<dbReference type="PROSITE" id="PS50885">
    <property type="entry name" value="HAMP"/>
    <property type="match status" value="1"/>
</dbReference>
<dbReference type="EC" id="2.7.13.3" evidence="3"/>
<dbReference type="PROSITE" id="PS50109">
    <property type="entry name" value="HIS_KIN"/>
    <property type="match status" value="1"/>
</dbReference>
<keyword evidence="8" id="KW-0547">Nucleotide-binding</keyword>
<reference evidence="17" key="1">
    <citation type="submission" date="2020-08" db="EMBL/GenBank/DDBJ databases">
        <title>Genome public.</title>
        <authorList>
            <person name="Liu C."/>
            <person name="Sun Q."/>
        </authorList>
    </citation>
    <scope>NUCLEOTIDE SEQUENCE</scope>
    <source>
        <strain evidence="17">NSJ-15</strain>
    </source>
</reference>
<dbReference type="GO" id="GO:0000155">
    <property type="term" value="F:phosphorelay sensor kinase activity"/>
    <property type="evidence" value="ECO:0007669"/>
    <property type="project" value="InterPro"/>
</dbReference>
<keyword evidence="13 14" id="KW-0472">Membrane</keyword>
<comment type="catalytic activity">
    <reaction evidence="1">
        <text>ATP + protein L-histidine = ADP + protein N-phospho-L-histidine.</text>
        <dbReference type="EC" id="2.7.13.3"/>
    </reaction>
</comment>
<keyword evidence="12" id="KW-0902">Two-component regulatory system</keyword>
<dbReference type="Gene3D" id="1.10.287.130">
    <property type="match status" value="1"/>
</dbReference>
<dbReference type="PANTHER" id="PTHR45528:SF1">
    <property type="entry name" value="SENSOR HISTIDINE KINASE CPXA"/>
    <property type="match status" value="1"/>
</dbReference>
<dbReference type="SUPFAM" id="SSF47384">
    <property type="entry name" value="Homodimeric domain of signal transducing histidine kinase"/>
    <property type="match status" value="1"/>
</dbReference>
<keyword evidence="6" id="KW-0808">Transferase</keyword>
<dbReference type="InterPro" id="IPR005467">
    <property type="entry name" value="His_kinase_dom"/>
</dbReference>
<dbReference type="EMBL" id="JACRTL010000001">
    <property type="protein sequence ID" value="MBC8609763.1"/>
    <property type="molecule type" value="Genomic_DNA"/>
</dbReference>
<comment type="caution">
    <text evidence="17">The sequence shown here is derived from an EMBL/GenBank/DDBJ whole genome shotgun (WGS) entry which is preliminary data.</text>
</comment>
<dbReference type="PANTHER" id="PTHR45528">
    <property type="entry name" value="SENSOR HISTIDINE KINASE CPXA"/>
    <property type="match status" value="1"/>
</dbReference>
<evidence type="ECO:0000256" key="11">
    <source>
        <dbReference type="ARBA" id="ARBA00022989"/>
    </source>
</evidence>
<dbReference type="InterPro" id="IPR003661">
    <property type="entry name" value="HisK_dim/P_dom"/>
</dbReference>
<dbReference type="SUPFAM" id="SSF55874">
    <property type="entry name" value="ATPase domain of HSP90 chaperone/DNA topoisomerase II/histidine kinase"/>
    <property type="match status" value="1"/>
</dbReference>
<dbReference type="AlphaFoldDB" id="A0A8J6TTF3"/>
<dbReference type="InterPro" id="IPR003660">
    <property type="entry name" value="HAMP_dom"/>
</dbReference>
<dbReference type="RefSeq" id="WP_093988196.1">
    <property type="nucleotide sequence ID" value="NZ_FYDD01000003.1"/>
</dbReference>
<proteinExistence type="predicted"/>
<dbReference type="SMART" id="SM00387">
    <property type="entry name" value="HATPase_c"/>
    <property type="match status" value="1"/>
</dbReference>
<feature type="transmembrane region" description="Helical" evidence="14">
    <location>
        <begin position="12"/>
        <end position="36"/>
    </location>
</feature>
<evidence type="ECO:0000256" key="13">
    <source>
        <dbReference type="ARBA" id="ARBA00023136"/>
    </source>
</evidence>
<dbReference type="Gene3D" id="6.10.340.10">
    <property type="match status" value="1"/>
</dbReference>
<dbReference type="CDD" id="cd00082">
    <property type="entry name" value="HisKA"/>
    <property type="match status" value="1"/>
</dbReference>
<accession>A0A8J6TTF3</accession>
<evidence type="ECO:0000256" key="14">
    <source>
        <dbReference type="SAM" id="Phobius"/>
    </source>
</evidence>
<dbReference type="FunFam" id="1.10.287.130:FF:000001">
    <property type="entry name" value="Two-component sensor histidine kinase"/>
    <property type="match status" value="1"/>
</dbReference>
<evidence type="ECO:0000256" key="6">
    <source>
        <dbReference type="ARBA" id="ARBA00022679"/>
    </source>
</evidence>
<dbReference type="Pfam" id="PF02518">
    <property type="entry name" value="HATPase_c"/>
    <property type="match status" value="1"/>
</dbReference>
<evidence type="ECO:0000256" key="7">
    <source>
        <dbReference type="ARBA" id="ARBA00022692"/>
    </source>
</evidence>
<dbReference type="GO" id="GO:0005524">
    <property type="term" value="F:ATP binding"/>
    <property type="evidence" value="ECO:0007669"/>
    <property type="project" value="UniProtKB-KW"/>
</dbReference>
<dbReference type="Gene3D" id="3.30.565.10">
    <property type="entry name" value="Histidine kinase-like ATPase, C-terminal domain"/>
    <property type="match status" value="1"/>
</dbReference>
<evidence type="ECO:0000259" key="15">
    <source>
        <dbReference type="PROSITE" id="PS50109"/>
    </source>
</evidence>